<dbReference type="GeneID" id="303303599"/>
<evidence type="ECO:0000313" key="2">
    <source>
        <dbReference type="EMBL" id="GGJ55020.1"/>
    </source>
</evidence>
<accession>A0ABQ2DGQ4</accession>
<dbReference type="Proteomes" id="UP000606115">
    <property type="component" value="Unassembled WGS sequence"/>
</dbReference>
<dbReference type="RefSeq" id="WP_188684436.1">
    <property type="nucleotide sequence ID" value="NZ_BMKX01000002.1"/>
</dbReference>
<protein>
    <recommendedName>
        <fullName evidence="1">Tetratrico peptide repeat group 5 domain-containing protein</fullName>
    </recommendedName>
</protein>
<feature type="domain" description="Tetratrico peptide repeat group 5" evidence="1">
    <location>
        <begin position="41"/>
        <end position="156"/>
    </location>
</feature>
<organism evidence="2 3">
    <name type="scientific">Glutamicibacter ardleyensis</name>
    <dbReference type="NCBI Taxonomy" id="225894"/>
    <lineage>
        <taxon>Bacteria</taxon>
        <taxon>Bacillati</taxon>
        <taxon>Actinomycetota</taxon>
        <taxon>Actinomycetes</taxon>
        <taxon>Micrococcales</taxon>
        <taxon>Micrococcaceae</taxon>
        <taxon>Glutamicibacter</taxon>
    </lineage>
</organism>
<name>A0ABQ2DGQ4_9MICC</name>
<dbReference type="Pfam" id="PF12688">
    <property type="entry name" value="TPR_5"/>
    <property type="match status" value="1"/>
</dbReference>
<keyword evidence="3" id="KW-1185">Reference proteome</keyword>
<dbReference type="SUPFAM" id="SSF48452">
    <property type="entry name" value="TPR-like"/>
    <property type="match status" value="1"/>
</dbReference>
<comment type="caution">
    <text evidence="2">The sequence shown here is derived from an EMBL/GenBank/DDBJ whole genome shotgun (WGS) entry which is preliminary data.</text>
</comment>
<dbReference type="InterPro" id="IPR041656">
    <property type="entry name" value="TPR_5"/>
</dbReference>
<reference evidence="3" key="1">
    <citation type="journal article" date="2019" name="Int. J. Syst. Evol. Microbiol.">
        <title>The Global Catalogue of Microorganisms (GCM) 10K type strain sequencing project: providing services to taxonomists for standard genome sequencing and annotation.</title>
        <authorList>
            <consortium name="The Broad Institute Genomics Platform"/>
            <consortium name="The Broad Institute Genome Sequencing Center for Infectious Disease"/>
            <person name="Wu L."/>
            <person name="Ma J."/>
        </authorList>
    </citation>
    <scope>NUCLEOTIDE SEQUENCE [LARGE SCALE GENOMIC DNA]</scope>
    <source>
        <strain evidence="3">CGMCC 1.3685</strain>
    </source>
</reference>
<evidence type="ECO:0000259" key="1">
    <source>
        <dbReference type="Pfam" id="PF12688"/>
    </source>
</evidence>
<sequence>MIRTFNEQIEAFWRSAKGKSSQKLREELDELLAQRPAGDAVVLFEQASLHDYLGEEAQAVEPYRAAIATGLDPEKLDEARIQLASTLRNLGETGQAVQLLQLIQASSHVYRDAQAFLALALHDAGDHQEALRVALQTLAPTLSLYGRPVHDYAKELAGTI</sequence>
<evidence type="ECO:0000313" key="3">
    <source>
        <dbReference type="Proteomes" id="UP000606115"/>
    </source>
</evidence>
<proteinExistence type="predicted"/>
<dbReference type="EMBL" id="BMKX01000002">
    <property type="protein sequence ID" value="GGJ55020.1"/>
    <property type="molecule type" value="Genomic_DNA"/>
</dbReference>
<dbReference type="Gene3D" id="1.25.40.10">
    <property type="entry name" value="Tetratricopeptide repeat domain"/>
    <property type="match status" value="1"/>
</dbReference>
<gene>
    <name evidence="2" type="ORF">GCM10007173_12180</name>
</gene>
<dbReference type="InterPro" id="IPR011990">
    <property type="entry name" value="TPR-like_helical_dom_sf"/>
</dbReference>